<evidence type="ECO:0000313" key="2">
    <source>
        <dbReference type="Proteomes" id="UP000076858"/>
    </source>
</evidence>
<dbReference type="AlphaFoldDB" id="A0A162R1R4"/>
<name>A0A162R1R4_9CRUS</name>
<reference evidence="1 2" key="1">
    <citation type="submission" date="2016-03" db="EMBL/GenBank/DDBJ databases">
        <title>EvidentialGene: Evidence-directed Construction of Genes on Genomes.</title>
        <authorList>
            <person name="Gilbert D.G."/>
            <person name="Choi J.-H."/>
            <person name="Mockaitis K."/>
            <person name="Colbourne J."/>
            <person name="Pfrender M."/>
        </authorList>
    </citation>
    <scope>NUCLEOTIDE SEQUENCE [LARGE SCALE GENOMIC DNA]</scope>
    <source>
        <strain evidence="1 2">Xinb3</strain>
        <tissue evidence="1">Complete organism</tissue>
    </source>
</reference>
<keyword evidence="2" id="KW-1185">Reference proteome</keyword>
<dbReference type="EMBL" id="LRGB01000243">
    <property type="protein sequence ID" value="KZS20151.1"/>
    <property type="molecule type" value="Genomic_DNA"/>
</dbReference>
<evidence type="ECO:0000313" key="1">
    <source>
        <dbReference type="EMBL" id="KZS20151.1"/>
    </source>
</evidence>
<dbReference type="Proteomes" id="UP000076858">
    <property type="component" value="Unassembled WGS sequence"/>
</dbReference>
<sequence length="61" mass="6572">MLSVKRWEMSRAAGVKEEHLSVHSLAAKLATSSANDSQAAKTLMRPLTAASRSSVFEAARQ</sequence>
<organism evidence="1 2">
    <name type="scientific">Daphnia magna</name>
    <dbReference type="NCBI Taxonomy" id="35525"/>
    <lineage>
        <taxon>Eukaryota</taxon>
        <taxon>Metazoa</taxon>
        <taxon>Ecdysozoa</taxon>
        <taxon>Arthropoda</taxon>
        <taxon>Crustacea</taxon>
        <taxon>Branchiopoda</taxon>
        <taxon>Diplostraca</taxon>
        <taxon>Cladocera</taxon>
        <taxon>Anomopoda</taxon>
        <taxon>Daphniidae</taxon>
        <taxon>Daphnia</taxon>
    </lineage>
</organism>
<comment type="caution">
    <text evidence="1">The sequence shown here is derived from an EMBL/GenBank/DDBJ whole genome shotgun (WGS) entry which is preliminary data.</text>
</comment>
<accession>A0A162R1R4</accession>
<proteinExistence type="predicted"/>
<gene>
    <name evidence="1" type="ORF">APZ42_013161</name>
</gene>
<protein>
    <submittedName>
        <fullName evidence="1">Uncharacterized protein</fullName>
    </submittedName>
</protein>